<sequence length="250" mass="27212">MYFKDYRKVLVVFAHPDDAEGQFGGTIARLVQQGADVNYVCCTDGSRGGTDPAMTDAELTAIRAAEQRAAADLLGVKEVTYLGLKNGTLEVTTDLRRDIVREIRRHKPELILTLSPFRVLDAPIGLSHADHMNAAEATLVAVYPEADSPRAYPELLDEGFEPHSVHDVWIPAVNGADRIIDVTDTVEVKARAWLCHKSQAGAKTGKPAWSFEPRMGTRMRAAGAKIGVAFAESFRTIEITTSEPAPSPQA</sequence>
<accession>A0A4R0JSE7</accession>
<dbReference type="PANTHER" id="PTHR12993:SF28">
    <property type="entry name" value="LMBE FAMILY PROTEIN"/>
    <property type="match status" value="1"/>
</dbReference>
<dbReference type="SUPFAM" id="SSF102588">
    <property type="entry name" value="LmbE-like"/>
    <property type="match status" value="1"/>
</dbReference>
<organism evidence="2 3">
    <name type="scientific">Kribbella capetownensis</name>
    <dbReference type="NCBI Taxonomy" id="1572659"/>
    <lineage>
        <taxon>Bacteria</taxon>
        <taxon>Bacillati</taxon>
        <taxon>Actinomycetota</taxon>
        <taxon>Actinomycetes</taxon>
        <taxon>Propionibacteriales</taxon>
        <taxon>Kribbellaceae</taxon>
        <taxon>Kribbella</taxon>
    </lineage>
</organism>
<evidence type="ECO:0000256" key="1">
    <source>
        <dbReference type="ARBA" id="ARBA00022833"/>
    </source>
</evidence>
<dbReference type="EMBL" id="SJKD01000004">
    <property type="protein sequence ID" value="TCC49014.1"/>
    <property type="molecule type" value="Genomic_DNA"/>
</dbReference>
<evidence type="ECO:0000313" key="3">
    <source>
        <dbReference type="Proteomes" id="UP000293342"/>
    </source>
</evidence>
<dbReference type="Proteomes" id="UP000293342">
    <property type="component" value="Unassembled WGS sequence"/>
</dbReference>
<dbReference type="GO" id="GO:0016811">
    <property type="term" value="F:hydrolase activity, acting on carbon-nitrogen (but not peptide) bonds, in linear amides"/>
    <property type="evidence" value="ECO:0007669"/>
    <property type="project" value="TreeGrafter"/>
</dbReference>
<reference evidence="2 3" key="1">
    <citation type="submission" date="2019-02" db="EMBL/GenBank/DDBJ databases">
        <title>Kribbella capetownensis sp. nov. and Kribbella speibonae sp. nov., isolated from soil.</title>
        <authorList>
            <person name="Curtis S.M."/>
            <person name="Norton I."/>
            <person name="Everest G.J."/>
            <person name="Meyers P.R."/>
        </authorList>
    </citation>
    <scope>NUCLEOTIDE SEQUENCE [LARGE SCALE GENOMIC DNA]</scope>
    <source>
        <strain evidence="2 3">YM53</strain>
    </source>
</reference>
<dbReference type="InterPro" id="IPR003737">
    <property type="entry name" value="GlcNAc_PI_deacetylase-related"/>
</dbReference>
<dbReference type="InterPro" id="IPR024078">
    <property type="entry name" value="LmbE-like_dom_sf"/>
</dbReference>
<proteinExistence type="predicted"/>
<dbReference type="Pfam" id="PF02585">
    <property type="entry name" value="PIG-L"/>
    <property type="match status" value="1"/>
</dbReference>
<keyword evidence="3" id="KW-1185">Reference proteome</keyword>
<dbReference type="RefSeq" id="WP_131515257.1">
    <property type="nucleotide sequence ID" value="NZ_SJKD01000004.1"/>
</dbReference>
<name>A0A4R0JSE7_9ACTN</name>
<keyword evidence="1" id="KW-0862">Zinc</keyword>
<dbReference type="AlphaFoldDB" id="A0A4R0JSE7"/>
<protein>
    <submittedName>
        <fullName evidence="2">PIG-L family deacetylase</fullName>
    </submittedName>
</protein>
<gene>
    <name evidence="2" type="ORF">E0H75_20915</name>
</gene>
<evidence type="ECO:0000313" key="2">
    <source>
        <dbReference type="EMBL" id="TCC49014.1"/>
    </source>
</evidence>
<dbReference type="Gene3D" id="3.40.50.10320">
    <property type="entry name" value="LmbE-like"/>
    <property type="match status" value="1"/>
</dbReference>
<dbReference type="OrthoDB" id="3514174at2"/>
<dbReference type="GO" id="GO:0016137">
    <property type="term" value="P:glycoside metabolic process"/>
    <property type="evidence" value="ECO:0007669"/>
    <property type="project" value="UniProtKB-ARBA"/>
</dbReference>
<comment type="caution">
    <text evidence="2">The sequence shown here is derived from an EMBL/GenBank/DDBJ whole genome shotgun (WGS) entry which is preliminary data.</text>
</comment>
<dbReference type="PANTHER" id="PTHR12993">
    <property type="entry name" value="N-ACETYLGLUCOSAMINYL-PHOSPHATIDYLINOSITOL DE-N-ACETYLASE-RELATED"/>
    <property type="match status" value="1"/>
</dbReference>